<accession>A0A2V4A135</accession>
<evidence type="ECO:0000256" key="1">
    <source>
        <dbReference type="SAM" id="Phobius"/>
    </source>
</evidence>
<feature type="transmembrane region" description="Helical" evidence="1">
    <location>
        <begin position="110"/>
        <end position="133"/>
    </location>
</feature>
<dbReference type="GO" id="GO:0016020">
    <property type="term" value="C:membrane"/>
    <property type="evidence" value="ECO:0007669"/>
    <property type="project" value="InterPro"/>
</dbReference>
<feature type="transmembrane region" description="Helical" evidence="1">
    <location>
        <begin position="7"/>
        <end position="28"/>
    </location>
</feature>
<evidence type="ECO:0000313" key="4">
    <source>
        <dbReference type="Proteomes" id="UP000248079"/>
    </source>
</evidence>
<dbReference type="AlphaFoldDB" id="A0A2V4A135"/>
<feature type="transmembrane region" description="Helical" evidence="1">
    <location>
        <begin position="76"/>
        <end position="98"/>
    </location>
</feature>
<keyword evidence="1" id="KW-1133">Transmembrane helix</keyword>
<dbReference type="PANTHER" id="PTHR34220:SF7">
    <property type="entry name" value="SENSOR HISTIDINE KINASE YPDA"/>
    <property type="match status" value="1"/>
</dbReference>
<dbReference type="GO" id="GO:0000155">
    <property type="term" value="F:phosphorelay sensor kinase activity"/>
    <property type="evidence" value="ECO:0007669"/>
    <property type="project" value="InterPro"/>
</dbReference>
<organism evidence="3 4">
    <name type="scientific">Marinifilum breve</name>
    <dbReference type="NCBI Taxonomy" id="2184082"/>
    <lineage>
        <taxon>Bacteria</taxon>
        <taxon>Pseudomonadati</taxon>
        <taxon>Bacteroidota</taxon>
        <taxon>Bacteroidia</taxon>
        <taxon>Marinilabiliales</taxon>
        <taxon>Marinifilaceae</taxon>
    </lineage>
</organism>
<feature type="transmembrane region" description="Helical" evidence="1">
    <location>
        <begin position="40"/>
        <end position="64"/>
    </location>
</feature>
<dbReference type="PANTHER" id="PTHR34220">
    <property type="entry name" value="SENSOR HISTIDINE KINASE YPDA"/>
    <property type="match status" value="1"/>
</dbReference>
<protein>
    <recommendedName>
        <fullName evidence="2">Signal transduction histidine kinase internal region domain-containing protein</fullName>
    </recommendedName>
</protein>
<dbReference type="Proteomes" id="UP000248079">
    <property type="component" value="Unassembled WGS sequence"/>
</dbReference>
<dbReference type="EMBL" id="QFLI01000001">
    <property type="protein sequence ID" value="PXY02585.1"/>
    <property type="molecule type" value="Genomic_DNA"/>
</dbReference>
<evidence type="ECO:0000259" key="2">
    <source>
        <dbReference type="Pfam" id="PF06580"/>
    </source>
</evidence>
<reference evidence="3 4" key="1">
    <citation type="submission" date="2018-05" db="EMBL/GenBank/DDBJ databases">
        <title>Marinifilum breve JC075T sp. nov., a marine bacterium isolated from Yongle Blue Hole in the South China Sea.</title>
        <authorList>
            <person name="Fu T."/>
        </authorList>
    </citation>
    <scope>NUCLEOTIDE SEQUENCE [LARGE SCALE GENOMIC DNA]</scope>
    <source>
        <strain evidence="3 4">JC075</strain>
    </source>
</reference>
<keyword evidence="4" id="KW-1185">Reference proteome</keyword>
<sequence length="346" mass="39725">MILKKRYFEYFIHGLIWITGLIIVLYNVKTIGLLKESMGSYTLAVVIGTLFNLILFYLVSLYLIPRFNLSGSRGKLISFLIILTGGLSAIESLIDYYLMPVIYSSEEEPYISQLIVILVFHIFILALALAYGFTREWIRKDKNQQELKSEKLSAELNYLKAQVNPHSLFNMLNMAFASATKNGDEYTADLIEMISSQLRYMLYESNFEKVSVQKEIDHINSFIEIQKLRIANDMPVKINYRTEGDFSTNSVAPLLLIPFIENAFKHGLHYNANTNIDIQISCQNQQLELKVSNPINQKRASVNSQSSGIGLENVKKRLELIYPKKYALQVNEEPDIYSIYLNLNLN</sequence>
<dbReference type="RefSeq" id="WP_110358746.1">
    <property type="nucleotide sequence ID" value="NZ_QFLI01000001.1"/>
</dbReference>
<evidence type="ECO:0000313" key="3">
    <source>
        <dbReference type="EMBL" id="PXY02585.1"/>
    </source>
</evidence>
<dbReference type="InterPro" id="IPR036890">
    <property type="entry name" value="HATPase_C_sf"/>
</dbReference>
<dbReference type="Pfam" id="PF06580">
    <property type="entry name" value="His_kinase"/>
    <property type="match status" value="1"/>
</dbReference>
<proteinExistence type="predicted"/>
<dbReference type="OrthoDB" id="9809908at2"/>
<dbReference type="InterPro" id="IPR010559">
    <property type="entry name" value="Sig_transdc_His_kin_internal"/>
</dbReference>
<dbReference type="InterPro" id="IPR050640">
    <property type="entry name" value="Bact_2-comp_sensor_kinase"/>
</dbReference>
<keyword evidence="1" id="KW-0472">Membrane</keyword>
<name>A0A2V4A135_9BACT</name>
<dbReference type="SUPFAM" id="SSF55874">
    <property type="entry name" value="ATPase domain of HSP90 chaperone/DNA topoisomerase II/histidine kinase"/>
    <property type="match status" value="1"/>
</dbReference>
<keyword evidence="1" id="KW-0812">Transmembrane</keyword>
<feature type="domain" description="Signal transduction histidine kinase internal region" evidence="2">
    <location>
        <begin position="154"/>
        <end position="232"/>
    </location>
</feature>
<gene>
    <name evidence="3" type="ORF">DF185_00380</name>
</gene>
<comment type="caution">
    <text evidence="3">The sequence shown here is derived from an EMBL/GenBank/DDBJ whole genome shotgun (WGS) entry which is preliminary data.</text>
</comment>
<dbReference type="Gene3D" id="3.30.565.10">
    <property type="entry name" value="Histidine kinase-like ATPase, C-terminal domain"/>
    <property type="match status" value="1"/>
</dbReference>